<dbReference type="GO" id="GO:0016020">
    <property type="term" value="C:membrane"/>
    <property type="evidence" value="ECO:0007669"/>
    <property type="project" value="UniProtKB-SubCell"/>
</dbReference>
<reference evidence="6" key="1">
    <citation type="submission" date="2016-11" db="EMBL/GenBank/DDBJ databases">
        <authorList>
            <person name="Varghese N."/>
            <person name="Submissions S."/>
        </authorList>
    </citation>
    <scope>NUCLEOTIDE SEQUENCE [LARGE SCALE GENOMIC DNA]</scope>
    <source>
        <strain evidence="6">DSM 16990</strain>
    </source>
</reference>
<keyword evidence="6" id="KW-1185">Reference proteome</keyword>
<proteinExistence type="predicted"/>
<dbReference type="PANTHER" id="PTHR46825:SF11">
    <property type="entry name" value="PENICILLIN-BINDING PROTEIN 4"/>
    <property type="match status" value="1"/>
</dbReference>
<accession>A0A1M5E0Y3</accession>
<dbReference type="EMBL" id="FQUQ01000003">
    <property type="protein sequence ID" value="SHF72889.1"/>
    <property type="molecule type" value="Genomic_DNA"/>
</dbReference>
<keyword evidence="3" id="KW-1133">Transmembrane helix</keyword>
<evidence type="ECO:0000256" key="1">
    <source>
        <dbReference type="ARBA" id="ARBA00004370"/>
    </source>
</evidence>
<dbReference type="InterPro" id="IPR050491">
    <property type="entry name" value="AmpC-like"/>
</dbReference>
<organism evidence="5 6">
    <name type="scientific">Pedobacter caeni</name>
    <dbReference type="NCBI Taxonomy" id="288992"/>
    <lineage>
        <taxon>Bacteria</taxon>
        <taxon>Pseudomonadati</taxon>
        <taxon>Bacteroidota</taxon>
        <taxon>Sphingobacteriia</taxon>
        <taxon>Sphingobacteriales</taxon>
        <taxon>Sphingobacteriaceae</taxon>
        <taxon>Pedobacter</taxon>
    </lineage>
</organism>
<dbReference type="Pfam" id="PF00144">
    <property type="entry name" value="Beta-lactamase"/>
    <property type="match status" value="1"/>
</dbReference>
<dbReference type="InterPro" id="IPR001466">
    <property type="entry name" value="Beta-lactam-related"/>
</dbReference>
<feature type="transmembrane region" description="Helical" evidence="3">
    <location>
        <begin position="28"/>
        <end position="48"/>
    </location>
</feature>
<dbReference type="Gene3D" id="3.40.710.10">
    <property type="entry name" value="DD-peptidase/beta-lactamase superfamily"/>
    <property type="match status" value="1"/>
</dbReference>
<evidence type="ECO:0000256" key="2">
    <source>
        <dbReference type="ARBA" id="ARBA00023136"/>
    </source>
</evidence>
<dbReference type="OrthoDB" id="9798166at2"/>
<evidence type="ECO:0000259" key="4">
    <source>
        <dbReference type="Pfam" id="PF00144"/>
    </source>
</evidence>
<protein>
    <submittedName>
        <fullName evidence="5">CubicO group peptidase, beta-lactamase class C family</fullName>
    </submittedName>
</protein>
<sequence length="498" mass="57441">MENCTVPEVQESLNLNNKRLNQTIYKKMNYKNLILSAILLITSIFSFGQKSKPAERLDSLFNVLAEQNQFNGSVLIADKGKVIYKNGKGYSNELTKERNNTNTIFELASCSKQFIGVGVAILHRDNKINYTDDITLYIPELSNFKGVKIYDLLRHTSGVPEFLGKFRQDWKNDKIATNQDVINYYAQGKDTLEFLPGSKHQYRNTNYVFLATIIERVSKQKIDAYLSENIFKPLNMNRTFIYARRVNPKSIKNYAYGYYWVKNKFEKATEDDAKIGDMTSYYMDGIVGGAKVNSTVEDVYKWINALKNNTLLSKEEFNEVMNFSETSNKKIVRYGFGFEVRKNNDNISYGHTGSWDGYITFTHYNSKNDRTVIVLNNFNNGVYPYQSILEILDNKPSSNEFSKKISLPEEEIKKFVGEYVDSEKPTEKHVISYLNKHLVYNTDKISWDMRFFPTGNNTFQAIRQGGTDGVMKFIRQDDGSVKLEMTQYGQNIGNGIRK</sequence>
<dbReference type="InterPro" id="IPR012338">
    <property type="entry name" value="Beta-lactam/transpept-like"/>
</dbReference>
<dbReference type="Proteomes" id="UP000184287">
    <property type="component" value="Unassembled WGS sequence"/>
</dbReference>
<dbReference type="SUPFAM" id="SSF56601">
    <property type="entry name" value="beta-lactamase/transpeptidase-like"/>
    <property type="match status" value="1"/>
</dbReference>
<evidence type="ECO:0000256" key="3">
    <source>
        <dbReference type="SAM" id="Phobius"/>
    </source>
</evidence>
<evidence type="ECO:0000313" key="5">
    <source>
        <dbReference type="EMBL" id="SHF72889.1"/>
    </source>
</evidence>
<dbReference type="STRING" id="288992.SAMN04488522_103464"/>
<dbReference type="RefSeq" id="WP_084528971.1">
    <property type="nucleotide sequence ID" value="NZ_FQUQ01000003.1"/>
</dbReference>
<evidence type="ECO:0000313" key="6">
    <source>
        <dbReference type="Proteomes" id="UP000184287"/>
    </source>
</evidence>
<keyword evidence="3" id="KW-0812">Transmembrane</keyword>
<keyword evidence="2 3" id="KW-0472">Membrane</keyword>
<dbReference type="AlphaFoldDB" id="A0A1M5E0Y3"/>
<dbReference type="PANTHER" id="PTHR46825">
    <property type="entry name" value="D-ALANYL-D-ALANINE-CARBOXYPEPTIDASE/ENDOPEPTIDASE AMPH"/>
    <property type="match status" value="1"/>
</dbReference>
<comment type="subcellular location">
    <subcellularLocation>
        <location evidence="1">Membrane</location>
    </subcellularLocation>
</comment>
<gene>
    <name evidence="5" type="ORF">SAMN04488522_103464</name>
</gene>
<name>A0A1M5E0Y3_9SPHI</name>
<feature type="domain" description="Beta-lactamase-related" evidence="4">
    <location>
        <begin position="65"/>
        <end position="380"/>
    </location>
</feature>